<dbReference type="EMBL" id="AK125289">
    <property type="protein sequence ID" value="BAC86116.1"/>
    <property type="molecule type" value="mRNA"/>
</dbReference>
<reference evidence="2" key="1">
    <citation type="submission" date="2003-07" db="EMBL/GenBank/DDBJ databases">
        <title>NEDO human cDNA sequencing project.</title>
        <authorList>
            <person name="Oshima A."/>
            <person name="Takahashi-Fujii A."/>
            <person name="Tanase T."/>
            <person name="Imose N."/>
            <person name="Takeuchi K."/>
            <person name="Arita M."/>
            <person name="Musashino K."/>
            <person name="Yuuki H."/>
            <person name="Hara H."/>
            <person name="Sugiyama T."/>
            <person name="Irie R."/>
            <person name="Otsuki T."/>
            <person name="Sato H."/>
            <person name="Wakamatsu A."/>
            <person name="Ishii S."/>
            <person name="Yamamoto J."/>
            <person name="Isono Y."/>
            <person name="Kawai-Hio Y."/>
            <person name="Saito K."/>
            <person name="Nishikawa T."/>
            <person name="Kimura K."/>
            <person name="Yamashita H."/>
            <person name="Matsuo K."/>
            <person name="Nakamura Y."/>
            <person name="Sekine M."/>
            <person name="Kikuchi H."/>
            <person name="Kanda K."/>
            <person name="Wagatsuma M."/>
            <person name="Murakawa K."/>
            <person name="Kanehori K."/>
            <person name="Sugiyama A."/>
            <person name="Kawakami B."/>
            <person name="Suzuki Y."/>
            <person name="Sugano S."/>
            <person name="Nagahari K."/>
            <person name="Masuho Y."/>
            <person name="Nagai K."/>
            <person name="Isogai T."/>
        </authorList>
    </citation>
    <scope>NUCLEOTIDE SEQUENCE</scope>
    <source>
        <tissue evidence="2">Esophagus</tissue>
    </source>
</reference>
<feature type="region of interest" description="Disordered" evidence="1">
    <location>
        <begin position="23"/>
        <end position="70"/>
    </location>
</feature>
<protein>
    <submittedName>
        <fullName evidence="2">cDNA FLJ43299 fis, clone NESOP2000744</fullName>
    </submittedName>
</protein>
<evidence type="ECO:0000313" key="2">
    <source>
        <dbReference type="EMBL" id="BAC86116.1"/>
    </source>
</evidence>
<accession>A6NIF3</accession>
<accession>Q6ZUV2</accession>
<evidence type="ECO:0000256" key="1">
    <source>
        <dbReference type="SAM" id="MobiDB-lite"/>
    </source>
</evidence>
<organism evidence="2">
    <name type="scientific">Homo sapiens</name>
    <name type="common">Human</name>
    <dbReference type="NCBI Taxonomy" id="9606"/>
    <lineage>
        <taxon>Eukaryota</taxon>
        <taxon>Metazoa</taxon>
        <taxon>Chordata</taxon>
        <taxon>Craniata</taxon>
        <taxon>Vertebrata</taxon>
        <taxon>Euteleostomi</taxon>
        <taxon>Mammalia</taxon>
        <taxon>Eutheria</taxon>
        <taxon>Euarchontoglires</taxon>
        <taxon>Primates</taxon>
        <taxon>Haplorrhini</taxon>
        <taxon>Catarrhini</taxon>
        <taxon>Hominidae</taxon>
        <taxon>Homo</taxon>
    </lineage>
</organism>
<dbReference type="PhylomeDB" id="Q6ZUV2"/>
<dbReference type="AlphaFoldDB" id="Q6ZUV2"/>
<name>Q6ZUV2_HUMAN</name>
<sequence length="122" mass="12821">MSSCPGCALPKGMCTSKPLLAELPQDHASGPPPATPACLEQPPHRRPRLSGPAGGSARPPPRWWRRSPLASGRCPRYGPGSTCSPAHPSLARHLAEGRGADGWRIPIRTASHRGLAGCAPER</sequence>
<proteinExistence type="evidence at transcript level"/>